<evidence type="ECO:0000313" key="3">
    <source>
        <dbReference type="Proteomes" id="UP001165082"/>
    </source>
</evidence>
<dbReference type="Proteomes" id="UP001165082">
    <property type="component" value="Unassembled WGS sequence"/>
</dbReference>
<feature type="transmembrane region" description="Helical" evidence="1">
    <location>
        <begin position="267"/>
        <end position="286"/>
    </location>
</feature>
<organism evidence="2 3">
    <name type="scientific">Triparma retinervis</name>
    <dbReference type="NCBI Taxonomy" id="2557542"/>
    <lineage>
        <taxon>Eukaryota</taxon>
        <taxon>Sar</taxon>
        <taxon>Stramenopiles</taxon>
        <taxon>Ochrophyta</taxon>
        <taxon>Bolidophyceae</taxon>
        <taxon>Parmales</taxon>
        <taxon>Triparmaceae</taxon>
        <taxon>Triparma</taxon>
    </lineage>
</organism>
<proteinExistence type="predicted"/>
<dbReference type="AlphaFoldDB" id="A0A9W6ZI54"/>
<dbReference type="EMBL" id="BRXZ01000821">
    <property type="protein sequence ID" value="GMH54929.1"/>
    <property type="molecule type" value="Genomic_DNA"/>
</dbReference>
<feature type="transmembrane region" description="Helical" evidence="1">
    <location>
        <begin position="298"/>
        <end position="322"/>
    </location>
</feature>
<protein>
    <submittedName>
        <fullName evidence="2">Uncharacterized protein</fullName>
    </submittedName>
</protein>
<dbReference type="InterPro" id="IPR036412">
    <property type="entry name" value="HAD-like_sf"/>
</dbReference>
<feature type="transmembrane region" description="Helical" evidence="1">
    <location>
        <begin position="382"/>
        <end position="410"/>
    </location>
</feature>
<gene>
    <name evidence="2" type="ORF">TrRE_jg8729</name>
</gene>
<sequence>MDKVVGAGNIRLLCVDFDQTLVTTHTQGRWVKSVTELATFARPSIADLIRSSLDVKVPVAIVTSSMQVNLIRAVLVEIFGARGNKIVVKGMDDSWASPLYQNTPENWQRVSQWKMKPQNKKKAGKVDHFLSLAYEDCEKRKSKPTFNPQEILYFDDDPICIAAARANGLLAFQVGVKANQRPLNDQLLDVFIRKQRCICNPGHGPADFLNSEGLDCLVSTSALNTWWLILAIGYTAVILFGLVKSLPYFQKEKWSPSAIRKNRRAATLAYIIFAAVLKCTEGWIRVTTKTYPGQPGSAAWPVTIVSAMGGAYTWAVVFPCVLEQVLEVMIKSSSVGGAEGKKVAEKMETMHSLMQKQKPIAVVAFSMTICTKLTEDPFVQRWFIVGYFLGCSVISVFFVFFIGIPAIAAFEETIRESMGDNPSPKMKGLHGKIVVLLREIRNNGYSNTGSAVIFGVCPFLWSVAPYQNAFGWTMGIIIYTVGIIFLTPNAKKAAKVAAAPPTETSEEDEK</sequence>
<keyword evidence="1" id="KW-0472">Membrane</keyword>
<name>A0A9W6ZI54_9STRA</name>
<keyword evidence="1" id="KW-0812">Transmembrane</keyword>
<evidence type="ECO:0000256" key="1">
    <source>
        <dbReference type="SAM" id="Phobius"/>
    </source>
</evidence>
<evidence type="ECO:0000313" key="2">
    <source>
        <dbReference type="EMBL" id="GMH54929.1"/>
    </source>
</evidence>
<reference evidence="2" key="1">
    <citation type="submission" date="2022-07" db="EMBL/GenBank/DDBJ databases">
        <title>Genome analysis of Parmales, a sister group of diatoms, reveals the evolutionary specialization of diatoms from phago-mixotrophs to photoautotrophs.</title>
        <authorList>
            <person name="Ban H."/>
            <person name="Sato S."/>
            <person name="Yoshikawa S."/>
            <person name="Kazumasa Y."/>
            <person name="Nakamura Y."/>
            <person name="Ichinomiya M."/>
            <person name="Saitoh K."/>
            <person name="Sato N."/>
            <person name="Blanc-Mathieu R."/>
            <person name="Endo H."/>
            <person name="Kuwata A."/>
            <person name="Ogata H."/>
        </authorList>
    </citation>
    <scope>NUCLEOTIDE SEQUENCE</scope>
</reference>
<accession>A0A9W6ZI54</accession>
<feature type="transmembrane region" description="Helical" evidence="1">
    <location>
        <begin position="469"/>
        <end position="487"/>
    </location>
</feature>
<feature type="transmembrane region" description="Helical" evidence="1">
    <location>
        <begin position="226"/>
        <end position="246"/>
    </location>
</feature>
<dbReference type="SUPFAM" id="SSF56784">
    <property type="entry name" value="HAD-like"/>
    <property type="match status" value="1"/>
</dbReference>
<comment type="caution">
    <text evidence="2">The sequence shown here is derived from an EMBL/GenBank/DDBJ whole genome shotgun (WGS) entry which is preliminary data.</text>
</comment>
<keyword evidence="1" id="KW-1133">Transmembrane helix</keyword>
<keyword evidence="3" id="KW-1185">Reference proteome</keyword>
<dbReference type="OrthoDB" id="10054414at2759"/>